<evidence type="ECO:0000313" key="1">
    <source>
        <dbReference type="EMBL" id="KAL3768389.1"/>
    </source>
</evidence>
<protein>
    <submittedName>
        <fullName evidence="1">Uncharacterized protein</fullName>
    </submittedName>
</protein>
<dbReference type="PANTHER" id="PTHR34407:SF1">
    <property type="entry name" value="SGNH HYDROLASE-TYPE ESTERASE DOMAIN-CONTAINING PROTEIN"/>
    <property type="match status" value="1"/>
</dbReference>
<evidence type="ECO:0000313" key="2">
    <source>
        <dbReference type="Proteomes" id="UP001530400"/>
    </source>
</evidence>
<gene>
    <name evidence="1" type="ORF">ACHAWO_010621</name>
</gene>
<proteinExistence type="predicted"/>
<sequence length="684" mass="75339">MKLQQHQIGGAASASASASALARASPSVAHLILQSRPFLLAGLIWSLLAVSQLYHSLQIASVGCGSNRHHGVASISSPLKIRSVSLASNDSSSTAATSPCQFEYDRISSNQTHGLTQTDLLRSRAFTGNQYRLHNAITTLTQRQRPFTAVVAGGSISLGHGTFSEFRYGERLADWMNDMYPLSSQQSELQNKHQVINVAAHGADMCSMAKRLNILYSDLQSQLMNSNNPEPDLILLEFAVNDYQGQDHLIMIDHKTSVFFDGFQELVLCAEVVIHSLLTTYPRAAIAFVEVQTAIVTRKSGALLHLGVAQQYGIPVISYAEAMFSKYYRLIRMLEGMGDVSYSFPKEMWMKDDGGGGIGIDERRNGVVNNASQYASAVLPYPHGCSPCQDQTIISQFRQALTLHVFITQNKNNKPGGCKSICTFVERSSIIHNRKLKCNAKQNDIPPGRSECFVPYLAHDAIHPSAVGHAIIKDLIVDALAMAQLRACLDGFVYDRDDLPLTTFVARSFEDLKVRSDFLWVHDVDRIFSRWDELKPIASKVSSGFKRYADDSLKQRPGWIATNEKGGESITFPIDLPPGECYTVYVAILRSYKGMGTMLIEVRDFGTKKGNAASSKVTATKNVDGLWTSPISVWSDVQITDDNIFGCTGYCEVTITTDPLVQDRDGNKVKILTVSARRCSAKKL</sequence>
<keyword evidence="2" id="KW-1185">Reference proteome</keyword>
<dbReference type="EMBL" id="JALLPJ020001348">
    <property type="protein sequence ID" value="KAL3768389.1"/>
    <property type="molecule type" value="Genomic_DNA"/>
</dbReference>
<accession>A0ABD3MYG1</accession>
<dbReference type="AlphaFoldDB" id="A0ABD3MYG1"/>
<comment type="caution">
    <text evidence="1">The sequence shown here is derived from an EMBL/GenBank/DDBJ whole genome shotgun (WGS) entry which is preliminary data.</text>
</comment>
<reference evidence="1 2" key="1">
    <citation type="submission" date="2024-10" db="EMBL/GenBank/DDBJ databases">
        <title>Updated reference genomes for cyclostephanoid diatoms.</title>
        <authorList>
            <person name="Roberts W.R."/>
            <person name="Alverson A.J."/>
        </authorList>
    </citation>
    <scope>NUCLEOTIDE SEQUENCE [LARGE SCALE GENOMIC DNA]</scope>
    <source>
        <strain evidence="1 2">AJA010-31</strain>
    </source>
</reference>
<dbReference type="PANTHER" id="PTHR34407">
    <property type="entry name" value="EXPRESSED PROTEIN"/>
    <property type="match status" value="1"/>
</dbReference>
<dbReference type="SUPFAM" id="SSF52266">
    <property type="entry name" value="SGNH hydrolase"/>
    <property type="match status" value="1"/>
</dbReference>
<name>A0ABD3MYG1_9STRA</name>
<dbReference type="Proteomes" id="UP001530400">
    <property type="component" value="Unassembled WGS sequence"/>
</dbReference>
<organism evidence="1 2">
    <name type="scientific">Cyclotella atomus</name>
    <dbReference type="NCBI Taxonomy" id="382360"/>
    <lineage>
        <taxon>Eukaryota</taxon>
        <taxon>Sar</taxon>
        <taxon>Stramenopiles</taxon>
        <taxon>Ochrophyta</taxon>
        <taxon>Bacillariophyta</taxon>
        <taxon>Coscinodiscophyceae</taxon>
        <taxon>Thalassiosirophycidae</taxon>
        <taxon>Stephanodiscales</taxon>
        <taxon>Stephanodiscaceae</taxon>
        <taxon>Cyclotella</taxon>
    </lineage>
</organism>